<reference evidence="1 2" key="1">
    <citation type="journal article" date="2018" name="PLoS ONE">
        <title>The draft genome of Kipferlia bialata reveals reductive genome evolution in fornicate parasites.</title>
        <authorList>
            <person name="Tanifuji G."/>
            <person name="Takabayashi S."/>
            <person name="Kume K."/>
            <person name="Takagi M."/>
            <person name="Nakayama T."/>
            <person name="Kamikawa R."/>
            <person name="Inagaki Y."/>
            <person name="Hashimoto T."/>
        </authorList>
    </citation>
    <scope>NUCLEOTIDE SEQUENCE [LARGE SCALE GENOMIC DNA]</scope>
    <source>
        <strain evidence="1">NY0173</strain>
    </source>
</reference>
<accession>A0A391NX59</accession>
<keyword evidence="2" id="KW-1185">Reference proteome</keyword>
<dbReference type="EMBL" id="BDIP01004822">
    <property type="protein sequence ID" value="GCA63738.1"/>
    <property type="molecule type" value="Genomic_DNA"/>
</dbReference>
<name>A0A391NX59_9EUKA</name>
<dbReference type="AlphaFoldDB" id="A0A391NX59"/>
<sequence length="36" mass="4445">RQTLYPTELRVYIAERETRVHSRWIDVLRVNHPDQP</sequence>
<dbReference type="Proteomes" id="UP000265618">
    <property type="component" value="Unassembled WGS sequence"/>
</dbReference>
<organism evidence="1 2">
    <name type="scientific">Kipferlia bialata</name>
    <dbReference type="NCBI Taxonomy" id="797122"/>
    <lineage>
        <taxon>Eukaryota</taxon>
        <taxon>Metamonada</taxon>
        <taxon>Carpediemonas-like organisms</taxon>
        <taxon>Kipferlia</taxon>
    </lineage>
</organism>
<protein>
    <submittedName>
        <fullName evidence="1">Uncharacterized protein</fullName>
    </submittedName>
</protein>
<gene>
    <name evidence="1" type="ORF">KIPB_011645</name>
</gene>
<proteinExistence type="predicted"/>
<evidence type="ECO:0000313" key="1">
    <source>
        <dbReference type="EMBL" id="GCA63738.1"/>
    </source>
</evidence>
<comment type="caution">
    <text evidence="1">The sequence shown here is derived from an EMBL/GenBank/DDBJ whole genome shotgun (WGS) entry which is preliminary data.</text>
</comment>
<evidence type="ECO:0000313" key="2">
    <source>
        <dbReference type="Proteomes" id="UP000265618"/>
    </source>
</evidence>
<feature type="non-terminal residue" evidence="1">
    <location>
        <position position="1"/>
    </location>
</feature>